<protein>
    <submittedName>
        <fullName evidence="1">Uncharacterized protein TCIL3000_9_470</fullName>
    </submittedName>
</protein>
<dbReference type="EMBL" id="HE575322">
    <property type="protein sequence ID" value="CCC92653.1"/>
    <property type="molecule type" value="Genomic_DNA"/>
</dbReference>
<proteinExistence type="predicted"/>
<dbReference type="AlphaFoldDB" id="G0UTD9"/>
<evidence type="ECO:0000313" key="1">
    <source>
        <dbReference type="EMBL" id="CCC92653.1"/>
    </source>
</evidence>
<dbReference type="VEuPathDB" id="TriTrypDB:TcIL3000_9_470"/>
<accession>G0UTD9</accession>
<gene>
    <name evidence="1" type="ORF">TCIL3000_9_470</name>
</gene>
<sequence>MTLGDSAVDDPQTLYRLVSSAQPSLSRVGCAIDTSDAFFRRAGISRKIQSVGKQERERLVQLQRECQKAWDVAAECRLILPELRTMAPSCTKAANDGNNELGGTIIEGVGYNTIVDMIPTAETIQHIEENDELISSFRPYLIDALRAERSAKKTSEDAPHPDDTRQLETTLVTFPGNRLIDFEAVNVEAAECQQWAAGSTFTAAIIPEDQLVTFPMGPKAAAHSTRGKSLRSGLRSATPTFRRAQRFHDGNLLPGVRHPELGHYHLRFSQVEPRVVGGYIARQRPPTPETPVVEETFQDIKKVVENPTSSIHGAESVKDFTVSVTCRAPENVYIMRERLPPPKAGSWVFRSKALRSDAGTQSAAKDLEYFPYADVRSTVKRSRCPATFAYTVTERRREAVAAAATVGMYDIVGDIAQNPHRIVCMDRESTREKHWLNKAPPHTMAPDFADVDKAVRAVKQRTVTC</sequence>
<organism evidence="1">
    <name type="scientific">Trypanosoma congolense (strain IL3000)</name>
    <dbReference type="NCBI Taxonomy" id="1068625"/>
    <lineage>
        <taxon>Eukaryota</taxon>
        <taxon>Discoba</taxon>
        <taxon>Euglenozoa</taxon>
        <taxon>Kinetoplastea</taxon>
        <taxon>Metakinetoplastina</taxon>
        <taxon>Trypanosomatida</taxon>
        <taxon>Trypanosomatidae</taxon>
        <taxon>Trypanosoma</taxon>
        <taxon>Nannomonas</taxon>
    </lineage>
</organism>
<reference evidence="1" key="1">
    <citation type="journal article" date="2012" name="Proc. Natl. Acad. Sci. U.S.A.">
        <title>Antigenic diversity is generated by distinct evolutionary mechanisms in African trypanosome species.</title>
        <authorList>
            <person name="Jackson A.P."/>
            <person name="Berry A."/>
            <person name="Aslett M."/>
            <person name="Allison H.C."/>
            <person name="Burton P."/>
            <person name="Vavrova-Anderson J."/>
            <person name="Brown R."/>
            <person name="Browne H."/>
            <person name="Corton N."/>
            <person name="Hauser H."/>
            <person name="Gamble J."/>
            <person name="Gilderthorp R."/>
            <person name="Marcello L."/>
            <person name="McQuillan J."/>
            <person name="Otto T.D."/>
            <person name="Quail M.A."/>
            <person name="Sanders M.J."/>
            <person name="van Tonder A."/>
            <person name="Ginger M.L."/>
            <person name="Field M.C."/>
            <person name="Barry J.D."/>
            <person name="Hertz-Fowler C."/>
            <person name="Berriman M."/>
        </authorList>
    </citation>
    <scope>NUCLEOTIDE SEQUENCE</scope>
    <source>
        <strain evidence="1">IL3000</strain>
    </source>
</reference>
<name>G0UTD9_TRYCI</name>